<sequence>MQNAVPFNAFDEEFNLNLKIAKVLLENLTGQEKDIAVNWLRRLSNLQTNEISVKKDRNHFLRKLLAVIKQSVFLKVLNHPRYQLLSSREKMLMKCTG</sequence>
<dbReference type="AlphaFoldDB" id="A0AAW1DDD7"/>
<protein>
    <recommendedName>
        <fullName evidence="1">DUF4485 domain-containing protein</fullName>
    </recommendedName>
</protein>
<keyword evidence="3" id="KW-1185">Reference proteome</keyword>
<accession>A0AAW1DDD7</accession>
<dbReference type="EMBL" id="JAPXFL010000003">
    <property type="protein sequence ID" value="KAK9509016.1"/>
    <property type="molecule type" value="Genomic_DNA"/>
</dbReference>
<proteinExistence type="predicted"/>
<dbReference type="InterPro" id="IPR027831">
    <property type="entry name" value="DUF4485"/>
</dbReference>
<evidence type="ECO:0000313" key="2">
    <source>
        <dbReference type="EMBL" id="KAK9509016.1"/>
    </source>
</evidence>
<name>A0AAW1DDD7_9HEMI</name>
<reference evidence="2 3" key="1">
    <citation type="submission" date="2022-12" db="EMBL/GenBank/DDBJ databases">
        <title>Chromosome-level genome assembly of true bugs.</title>
        <authorList>
            <person name="Ma L."/>
            <person name="Li H."/>
        </authorList>
    </citation>
    <scope>NUCLEOTIDE SEQUENCE [LARGE SCALE GENOMIC DNA]</scope>
    <source>
        <strain evidence="2">Lab_2022b</strain>
    </source>
</reference>
<evidence type="ECO:0000259" key="1">
    <source>
        <dbReference type="Pfam" id="PF14846"/>
    </source>
</evidence>
<organism evidence="2 3">
    <name type="scientific">Rhynocoris fuscipes</name>
    <dbReference type="NCBI Taxonomy" id="488301"/>
    <lineage>
        <taxon>Eukaryota</taxon>
        <taxon>Metazoa</taxon>
        <taxon>Ecdysozoa</taxon>
        <taxon>Arthropoda</taxon>
        <taxon>Hexapoda</taxon>
        <taxon>Insecta</taxon>
        <taxon>Pterygota</taxon>
        <taxon>Neoptera</taxon>
        <taxon>Paraneoptera</taxon>
        <taxon>Hemiptera</taxon>
        <taxon>Heteroptera</taxon>
        <taxon>Panheteroptera</taxon>
        <taxon>Cimicomorpha</taxon>
        <taxon>Reduviidae</taxon>
        <taxon>Harpactorinae</taxon>
        <taxon>Harpactorini</taxon>
        <taxon>Rhynocoris</taxon>
    </lineage>
</organism>
<dbReference type="Proteomes" id="UP001461498">
    <property type="component" value="Unassembled WGS sequence"/>
</dbReference>
<evidence type="ECO:0000313" key="3">
    <source>
        <dbReference type="Proteomes" id="UP001461498"/>
    </source>
</evidence>
<feature type="domain" description="DUF4485" evidence="1">
    <location>
        <begin position="10"/>
        <end position="74"/>
    </location>
</feature>
<gene>
    <name evidence="2" type="ORF">O3M35_006431</name>
</gene>
<comment type="caution">
    <text evidence="2">The sequence shown here is derived from an EMBL/GenBank/DDBJ whole genome shotgun (WGS) entry which is preliminary data.</text>
</comment>
<dbReference type="Pfam" id="PF14846">
    <property type="entry name" value="DUF4485"/>
    <property type="match status" value="1"/>
</dbReference>